<dbReference type="EMBL" id="JPMX01000075">
    <property type="protein sequence ID" value="KGH45695.1"/>
    <property type="molecule type" value="Genomic_DNA"/>
</dbReference>
<sequence length="748" mass="80963">MPTSPPVRAHVIRRGMTDPLAVLRSQAVPHERTLLRRLLALVVGDTVPQVVISAVAAGDLADVLPAGWVPTVVDAENDIAAVASASLADGPVMVHASWARDEGSRVSSHQRDLPRIQPGGGHRLVMLLPAGDLDLHRTSRFREGLFLQWSPRLVGFITGALSSVHNRFNLALVVLEPRVGNQEPCAMFDAGAASQSEVDSLIAEASRLLKMKGGRTEHGYILRELPSGGEQLGFQRNDPRLAERRAELGGFGSTVRLEELFEVIPQRPLRGRLAADASPDVVDVRLLRGRDVQRDHVVRGDETIQVTAKPSDLLRAGDVVIRAINANHHGSGFIWSWLRPDDLPAVADASVIVMRPRHEADSIVVEFVLRYLASRVARDLAEVSQISGHLRLTARELADMIVPLPDQAVMFALRAVLHARDVAGQWRDDAHNALDTLFDGETVADSRETVLQVSRSLRLRVTAAEQAEDFAQQIRSTYPLPVAARWRVAHTTLSEGPTPDGYDALLNTAEVTLGYAANVGMALARSAGVGLSATAVIAAKLARGEGPGFGDWVAVLQELGGKKAQSVREATKADELCDFAEESRVAIARLRQRRNDEAHGRPVDRHDMADACASALADVELLLARSQFLADMPLILAGSTTWDALAQSGSCEIRRLAGDHPVVPRERLAVSRSDIENGSLYVQDSGGELHLLRPFVIAGDCPRCRALSTFHVDRVSNGVATLKSFEHGHLDEVPHFLPALSAVGLLPV</sequence>
<keyword evidence="2" id="KW-1185">Reference proteome</keyword>
<name>A0A098Y5I9_9ACTN</name>
<evidence type="ECO:0000313" key="2">
    <source>
        <dbReference type="Proteomes" id="UP000029713"/>
    </source>
</evidence>
<dbReference type="SUPFAM" id="SSF116734">
    <property type="entry name" value="DNA methylase specificity domain"/>
    <property type="match status" value="1"/>
</dbReference>
<evidence type="ECO:0000313" key="1">
    <source>
        <dbReference type="EMBL" id="KGH45695.1"/>
    </source>
</evidence>
<comment type="caution">
    <text evidence="1">The sequence shown here is derived from an EMBL/GenBank/DDBJ whole genome shotgun (WGS) entry which is preliminary data.</text>
</comment>
<gene>
    <name evidence="1" type="ORF">IN07_16590</name>
</gene>
<accession>A0A098Y5I9</accession>
<proteinExistence type="predicted"/>
<dbReference type="STRING" id="1522368.IN07_16590"/>
<evidence type="ECO:0008006" key="3">
    <source>
        <dbReference type="Google" id="ProtNLM"/>
    </source>
</evidence>
<organism evidence="1 2">
    <name type="scientific">Modestobacter caceresii</name>
    <dbReference type="NCBI Taxonomy" id="1522368"/>
    <lineage>
        <taxon>Bacteria</taxon>
        <taxon>Bacillati</taxon>
        <taxon>Actinomycetota</taxon>
        <taxon>Actinomycetes</taxon>
        <taxon>Geodermatophilales</taxon>
        <taxon>Geodermatophilaceae</taxon>
        <taxon>Modestobacter</taxon>
    </lineage>
</organism>
<dbReference type="Proteomes" id="UP000029713">
    <property type="component" value="Unassembled WGS sequence"/>
</dbReference>
<dbReference type="AlphaFoldDB" id="A0A098Y5I9"/>
<protein>
    <recommendedName>
        <fullName evidence="3">Restriction endonuclease</fullName>
    </recommendedName>
</protein>
<reference evidence="1 2" key="1">
    <citation type="submission" date="2014-07" db="EMBL/GenBank/DDBJ databases">
        <title>Biosystematic studies on Modestobacter strains isolated from extreme hyper-arid desert soil and from historic building.</title>
        <authorList>
            <person name="Bukarasam K."/>
            <person name="Bull A."/>
            <person name="Girard G."/>
            <person name="van Wezel G."/>
            <person name="Goodfellow M."/>
        </authorList>
    </citation>
    <scope>NUCLEOTIDE SEQUENCE [LARGE SCALE GENOMIC DNA]</scope>
    <source>
        <strain evidence="1 2">KNN45-2b</strain>
    </source>
</reference>